<feature type="transmembrane region" description="Helical" evidence="1">
    <location>
        <begin position="82"/>
        <end position="104"/>
    </location>
</feature>
<feature type="transmembrane region" description="Helical" evidence="1">
    <location>
        <begin position="20"/>
        <end position="46"/>
    </location>
</feature>
<dbReference type="Proteomes" id="UP000008988">
    <property type="component" value="Unassembled WGS sequence"/>
</dbReference>
<reference evidence="2 3" key="1">
    <citation type="journal article" date="2008" name="FEMS Yeast Res.">
        <title>Comparative genome analysis of a Saccharomyces cerevisiae wine strain.</title>
        <authorList>
            <person name="Borneman A.R."/>
            <person name="Forgan A.H."/>
            <person name="Pretorius I.S."/>
            <person name="Chambers P.J."/>
        </authorList>
    </citation>
    <scope>NUCLEOTIDE SEQUENCE [LARGE SCALE GENOMIC DNA]</scope>
    <source>
        <strain evidence="2 3">AWRI1631</strain>
    </source>
</reference>
<dbReference type="AlphaFoldDB" id="B5VEA4"/>
<protein>
    <submittedName>
        <fullName evidence="2">Uncharacterized protein</fullName>
    </submittedName>
</protein>
<dbReference type="EMBL" id="ABSV01000137">
    <property type="protein sequence ID" value="EDZ73737.1"/>
    <property type="molecule type" value="Genomic_DNA"/>
</dbReference>
<keyword evidence="1" id="KW-1133">Transmembrane helix</keyword>
<gene>
    <name evidence="2" type="ORF">AWRI1631_22290</name>
</gene>
<name>B5VEA4_YEAS6</name>
<sequence>MPGPILDLVISSFSFSSVDMYSFVLLFVLFFFNLFISIIRSLFFLLMDSRLFFKELISCLCRRFSCFNVDKFKFSNFNFSNLSCFSCACILPFEMWLVILSITWSLNWSSSSSQDTFCFPPEVKSISMFIVANFLFR</sequence>
<proteinExistence type="predicted"/>
<keyword evidence="1" id="KW-0472">Membrane</keyword>
<organism evidence="2 3">
    <name type="scientific">Saccharomyces cerevisiae (strain AWRI1631)</name>
    <name type="common">Baker's yeast</name>
    <dbReference type="NCBI Taxonomy" id="545124"/>
    <lineage>
        <taxon>Eukaryota</taxon>
        <taxon>Fungi</taxon>
        <taxon>Dikarya</taxon>
        <taxon>Ascomycota</taxon>
        <taxon>Saccharomycotina</taxon>
        <taxon>Saccharomycetes</taxon>
        <taxon>Saccharomycetales</taxon>
        <taxon>Saccharomycetaceae</taxon>
        <taxon>Saccharomyces</taxon>
    </lineage>
</organism>
<evidence type="ECO:0000313" key="3">
    <source>
        <dbReference type="Proteomes" id="UP000008988"/>
    </source>
</evidence>
<keyword evidence="1" id="KW-0812">Transmembrane</keyword>
<accession>B5VEA4</accession>
<evidence type="ECO:0000256" key="1">
    <source>
        <dbReference type="SAM" id="Phobius"/>
    </source>
</evidence>
<evidence type="ECO:0000313" key="2">
    <source>
        <dbReference type="EMBL" id="EDZ73737.1"/>
    </source>
</evidence>
<comment type="caution">
    <text evidence="2">The sequence shown here is derived from an EMBL/GenBank/DDBJ whole genome shotgun (WGS) entry which is preliminary data.</text>
</comment>